<dbReference type="AlphaFoldDB" id="A0A1G7HNT3"/>
<evidence type="ECO:0000256" key="3">
    <source>
        <dbReference type="ARBA" id="ARBA00038054"/>
    </source>
</evidence>
<dbReference type="GO" id="GO:0016646">
    <property type="term" value="F:oxidoreductase activity, acting on the CH-NH group of donors, NAD or NADP as acceptor"/>
    <property type="evidence" value="ECO:0007669"/>
    <property type="project" value="UniProtKB-ARBA"/>
</dbReference>
<organism evidence="5 6">
    <name type="scientific">Phytopseudomonas seleniipraecipitans</name>
    <dbReference type="NCBI Taxonomy" id="640205"/>
    <lineage>
        <taxon>Bacteria</taxon>
        <taxon>Pseudomonadati</taxon>
        <taxon>Pseudomonadota</taxon>
        <taxon>Gammaproteobacteria</taxon>
        <taxon>Pseudomonadales</taxon>
        <taxon>Pseudomonadaceae</taxon>
        <taxon>Phytopseudomonas</taxon>
    </lineage>
</organism>
<reference evidence="5 6" key="1">
    <citation type="submission" date="2016-10" db="EMBL/GenBank/DDBJ databases">
        <authorList>
            <person name="de Groot N.N."/>
        </authorList>
    </citation>
    <scope>NUCLEOTIDE SEQUENCE [LARGE SCALE GENOMIC DNA]</scope>
    <source>
        <strain evidence="5 6">LMG 25475</strain>
    </source>
</reference>
<dbReference type="RefSeq" id="WP_092364710.1">
    <property type="nucleotide sequence ID" value="NZ_FNBM01000001.1"/>
</dbReference>
<accession>A0A1G7HNT3</accession>
<dbReference type="InterPro" id="IPR012349">
    <property type="entry name" value="Split_barrel_FMN-bd"/>
</dbReference>
<dbReference type="SMART" id="SM00903">
    <property type="entry name" value="Flavin_Reduct"/>
    <property type="match status" value="1"/>
</dbReference>
<dbReference type="Pfam" id="PF01613">
    <property type="entry name" value="Flavin_Reduct"/>
    <property type="match status" value="1"/>
</dbReference>
<dbReference type="PANTHER" id="PTHR43567">
    <property type="entry name" value="FLAVOREDOXIN-RELATED-RELATED"/>
    <property type="match status" value="1"/>
</dbReference>
<evidence type="ECO:0000313" key="6">
    <source>
        <dbReference type="Proteomes" id="UP000243378"/>
    </source>
</evidence>
<evidence type="ECO:0000313" key="5">
    <source>
        <dbReference type="EMBL" id="SDF02085.1"/>
    </source>
</evidence>
<comment type="similarity">
    <text evidence="3">Belongs to the flavoredoxin family.</text>
</comment>
<dbReference type="Gene3D" id="2.30.110.10">
    <property type="entry name" value="Electron Transport, Fmn-binding Protein, Chain A"/>
    <property type="match status" value="1"/>
</dbReference>
<dbReference type="OrthoDB" id="9792436at2"/>
<dbReference type="SUPFAM" id="SSF50475">
    <property type="entry name" value="FMN-binding split barrel"/>
    <property type="match status" value="1"/>
</dbReference>
<dbReference type="STRING" id="640205.SAMN05216381_0730"/>
<evidence type="ECO:0000256" key="2">
    <source>
        <dbReference type="ARBA" id="ARBA00022630"/>
    </source>
</evidence>
<dbReference type="Proteomes" id="UP000243378">
    <property type="component" value="Unassembled WGS sequence"/>
</dbReference>
<protein>
    <submittedName>
        <fullName evidence="5">NADH-FMN oxidoreductase RutF, flavin reductase (DIM6/NTAB) family</fullName>
    </submittedName>
</protein>
<dbReference type="PANTHER" id="PTHR43567:SF1">
    <property type="entry name" value="FLAVOREDOXIN"/>
    <property type="match status" value="1"/>
</dbReference>
<sequence length="183" mass="20840">MKRYQKQDYPVDAVRRYLEPGPIVLVSTSWQGRHNIMTMGWHMMIRYQSLACYIWDANHSFDMLRNSEACVINLPTVDIIDTVVDVGNCSGAEADKFARFGLTAKPAEQVDAPLIDECYANFECRLADASQIDRHGLFIWDIVKAHVAVSPRQPKTVHYQGDGEFMVAGDSISWRGRFKPEKL</sequence>
<comment type="cofactor">
    <cofactor evidence="1">
        <name>FMN</name>
        <dbReference type="ChEBI" id="CHEBI:58210"/>
    </cofactor>
</comment>
<evidence type="ECO:0000259" key="4">
    <source>
        <dbReference type="SMART" id="SM00903"/>
    </source>
</evidence>
<name>A0A1G7HNT3_9GAMM</name>
<feature type="domain" description="Flavin reductase like" evidence="4">
    <location>
        <begin position="16"/>
        <end position="166"/>
    </location>
</feature>
<dbReference type="InterPro" id="IPR002563">
    <property type="entry name" value="Flavin_Rdtase-like_dom"/>
</dbReference>
<dbReference type="GO" id="GO:0010181">
    <property type="term" value="F:FMN binding"/>
    <property type="evidence" value="ECO:0007669"/>
    <property type="project" value="InterPro"/>
</dbReference>
<evidence type="ECO:0000256" key="1">
    <source>
        <dbReference type="ARBA" id="ARBA00001917"/>
    </source>
</evidence>
<proteinExistence type="inferred from homology"/>
<dbReference type="InterPro" id="IPR052174">
    <property type="entry name" value="Flavoredoxin"/>
</dbReference>
<dbReference type="EMBL" id="FNBM01000001">
    <property type="protein sequence ID" value="SDF02085.1"/>
    <property type="molecule type" value="Genomic_DNA"/>
</dbReference>
<gene>
    <name evidence="5" type="ORF">SAMN05216381_0730</name>
</gene>
<keyword evidence="2" id="KW-0285">Flavoprotein</keyword>